<dbReference type="RefSeq" id="WP_153234174.1">
    <property type="nucleotide sequence ID" value="NZ_WINI01000003.1"/>
</dbReference>
<keyword evidence="1" id="KW-0732">Signal</keyword>
<evidence type="ECO:0000313" key="3">
    <source>
        <dbReference type="Proteomes" id="UP000451565"/>
    </source>
</evidence>
<organism evidence="2 3">
    <name type="scientific">Glaciimonas soli</name>
    <dbReference type="NCBI Taxonomy" id="2590999"/>
    <lineage>
        <taxon>Bacteria</taxon>
        <taxon>Pseudomonadati</taxon>
        <taxon>Pseudomonadota</taxon>
        <taxon>Betaproteobacteria</taxon>
        <taxon>Burkholderiales</taxon>
        <taxon>Oxalobacteraceae</taxon>
        <taxon>Glaciimonas</taxon>
    </lineage>
</organism>
<dbReference type="Proteomes" id="UP000451565">
    <property type="component" value="Unassembled WGS sequence"/>
</dbReference>
<comment type="caution">
    <text evidence="2">The sequence shown here is derived from an EMBL/GenBank/DDBJ whole genome shotgun (WGS) entry which is preliminary data.</text>
</comment>
<proteinExistence type="predicted"/>
<dbReference type="AlphaFoldDB" id="A0A843YNP0"/>
<accession>A0A843YNP0</accession>
<sequence>MKPLHQPIFLAIMMVLAAPLSFADASLQNWYNDPFIQVRSNIPTCPMPLGPMSTKEEAQQESHWRLERGTSCWLQGLCSKPNSYAYDAGIAKSVAAHFANDPRFSRSSLWITVQRRFVWVEGCADDTTVTADVLDAFVRAEPDVERVIVNVKQIGDEHVPYAVMPKP</sequence>
<evidence type="ECO:0000256" key="1">
    <source>
        <dbReference type="SAM" id="SignalP"/>
    </source>
</evidence>
<reference evidence="2 3" key="1">
    <citation type="submission" date="2019-10" db="EMBL/GenBank/DDBJ databases">
        <title>Glaciimonas soli sp. nov., a psychrophilic bacterium isolated from the forest soil of a high elevation mountain in Taiwan.</title>
        <authorList>
            <person name="Wang L.-T."/>
            <person name="Shieh W.Y."/>
        </authorList>
    </citation>
    <scope>NUCLEOTIDE SEQUENCE [LARGE SCALE GENOMIC DNA]</scope>
    <source>
        <strain evidence="2 3">GS1</strain>
    </source>
</reference>
<protein>
    <submittedName>
        <fullName evidence="2">BON domain-containing protein</fullName>
    </submittedName>
</protein>
<dbReference type="OrthoDB" id="8593220at2"/>
<dbReference type="EMBL" id="WINI01000003">
    <property type="protein sequence ID" value="MQR00590.1"/>
    <property type="molecule type" value="Genomic_DNA"/>
</dbReference>
<feature type="chain" id="PRO_5032359664" evidence="1">
    <location>
        <begin position="24"/>
        <end position="167"/>
    </location>
</feature>
<gene>
    <name evidence="2" type="ORF">GEV47_07825</name>
</gene>
<feature type="signal peptide" evidence="1">
    <location>
        <begin position="1"/>
        <end position="23"/>
    </location>
</feature>
<name>A0A843YNP0_9BURK</name>
<keyword evidence="3" id="KW-1185">Reference proteome</keyword>
<evidence type="ECO:0000313" key="2">
    <source>
        <dbReference type="EMBL" id="MQR00590.1"/>
    </source>
</evidence>